<dbReference type="SUPFAM" id="SSF53067">
    <property type="entry name" value="Actin-like ATPase domain"/>
    <property type="match status" value="2"/>
</dbReference>
<keyword evidence="2 8" id="KW-0808">Transferase</keyword>
<keyword evidence="3 8" id="KW-0819">tRNA processing</keyword>
<comment type="caution">
    <text evidence="10">The sequence shown here is derived from an EMBL/GenBank/DDBJ whole genome shotgun (WGS) entry which is preliminary data.</text>
</comment>
<dbReference type="NCBIfam" id="TIGR00329">
    <property type="entry name" value="gcp_kae1"/>
    <property type="match status" value="1"/>
</dbReference>
<keyword evidence="1 8" id="KW-0963">Cytoplasm</keyword>
<dbReference type="Pfam" id="PF00814">
    <property type="entry name" value="TsaD"/>
    <property type="match status" value="1"/>
</dbReference>
<evidence type="ECO:0000259" key="9">
    <source>
        <dbReference type="Pfam" id="PF00814"/>
    </source>
</evidence>
<comment type="similarity">
    <text evidence="8">Belongs to the KAE1 / TsaD family.</text>
</comment>
<dbReference type="AlphaFoldDB" id="A0A1G2RLH6"/>
<feature type="binding site" evidence="8">
    <location>
        <position position="304"/>
    </location>
    <ligand>
        <name>substrate</name>
    </ligand>
</feature>
<evidence type="ECO:0000313" key="11">
    <source>
        <dbReference type="Proteomes" id="UP000176917"/>
    </source>
</evidence>
<dbReference type="PANTHER" id="PTHR11735">
    <property type="entry name" value="TRNA N6-ADENOSINE THREONYLCARBAMOYLTRANSFERASE"/>
    <property type="match status" value="1"/>
</dbReference>
<comment type="cofactor">
    <cofactor evidence="8">
        <name>Fe(2+)</name>
        <dbReference type="ChEBI" id="CHEBI:29033"/>
    </cofactor>
    <text evidence="8">Binds 1 Fe(2+) ion per subunit.</text>
</comment>
<comment type="subcellular location">
    <subcellularLocation>
        <location evidence="8">Cytoplasm</location>
    </subcellularLocation>
</comment>
<feature type="domain" description="Gcp-like" evidence="9">
    <location>
        <begin position="29"/>
        <end position="330"/>
    </location>
</feature>
<evidence type="ECO:0000256" key="6">
    <source>
        <dbReference type="ARBA" id="ARBA00023315"/>
    </source>
</evidence>
<evidence type="ECO:0000256" key="8">
    <source>
        <dbReference type="HAMAP-Rule" id="MF_01445"/>
    </source>
</evidence>
<feature type="binding site" evidence="8">
    <location>
        <position position="124"/>
    </location>
    <ligand>
        <name>Fe cation</name>
        <dbReference type="ChEBI" id="CHEBI:24875"/>
    </ligand>
</feature>
<organism evidence="10 11">
    <name type="scientific">Candidatus Wildermuthbacteria bacterium RIFCSPLOWO2_01_FULL_48_16</name>
    <dbReference type="NCBI Taxonomy" id="1802461"/>
    <lineage>
        <taxon>Bacteria</taxon>
        <taxon>Candidatus Wildermuthiibacteriota</taxon>
    </lineage>
</organism>
<dbReference type="InterPro" id="IPR017860">
    <property type="entry name" value="Peptidase_M22_CS"/>
</dbReference>
<dbReference type="GO" id="GO:0005737">
    <property type="term" value="C:cytoplasm"/>
    <property type="evidence" value="ECO:0007669"/>
    <property type="project" value="UniProtKB-SubCell"/>
</dbReference>
<gene>
    <name evidence="8" type="primary">tsaD</name>
    <name evidence="10" type="ORF">A3B24_00875</name>
</gene>
<evidence type="ECO:0000313" key="10">
    <source>
        <dbReference type="EMBL" id="OHA73219.1"/>
    </source>
</evidence>
<dbReference type="GO" id="GO:0005506">
    <property type="term" value="F:iron ion binding"/>
    <property type="evidence" value="ECO:0007669"/>
    <property type="project" value="UniProtKB-UniRule"/>
</dbReference>
<dbReference type="PRINTS" id="PR00789">
    <property type="entry name" value="OSIALOPTASE"/>
</dbReference>
<dbReference type="PANTHER" id="PTHR11735:SF6">
    <property type="entry name" value="TRNA N6-ADENOSINE THREONYLCARBAMOYLTRANSFERASE, MITOCHONDRIAL"/>
    <property type="match status" value="1"/>
</dbReference>
<reference evidence="10 11" key="1">
    <citation type="journal article" date="2016" name="Nat. Commun.">
        <title>Thousands of microbial genomes shed light on interconnected biogeochemical processes in an aquifer system.</title>
        <authorList>
            <person name="Anantharaman K."/>
            <person name="Brown C.T."/>
            <person name="Hug L.A."/>
            <person name="Sharon I."/>
            <person name="Castelle C.J."/>
            <person name="Probst A.J."/>
            <person name="Thomas B.C."/>
            <person name="Singh A."/>
            <person name="Wilkins M.J."/>
            <person name="Karaoz U."/>
            <person name="Brodie E.L."/>
            <person name="Williams K.H."/>
            <person name="Hubbard S.S."/>
            <person name="Banfield J.F."/>
        </authorList>
    </citation>
    <scope>NUCLEOTIDE SEQUENCE [LARGE SCALE GENOMIC DNA]</scope>
</reference>
<dbReference type="InterPro" id="IPR017861">
    <property type="entry name" value="KAE1/TsaD"/>
</dbReference>
<protein>
    <recommendedName>
        <fullName evidence="8">tRNA N6-adenosine threonylcarbamoyltransferase</fullName>
        <ecNumber evidence="8">2.3.1.234</ecNumber>
    </recommendedName>
    <alternativeName>
        <fullName evidence="8">N6-L-threonylcarbamoyladenine synthase</fullName>
        <shortName evidence="8">t(6)A synthase</shortName>
    </alternativeName>
    <alternativeName>
        <fullName evidence="8">t(6)A37 threonylcarbamoyladenosine biosynthesis protein TsaD</fullName>
    </alternativeName>
    <alternativeName>
        <fullName evidence="8">tRNA threonylcarbamoyladenosine biosynthesis protein TsaD</fullName>
    </alternativeName>
</protein>
<keyword evidence="4 8" id="KW-0479">Metal-binding</keyword>
<feature type="binding site" evidence="8">
    <location>
        <begin position="153"/>
        <end position="157"/>
    </location>
    <ligand>
        <name>substrate</name>
    </ligand>
</feature>
<dbReference type="Gene3D" id="3.30.420.40">
    <property type="match status" value="2"/>
</dbReference>
<proteinExistence type="inferred from homology"/>
<comment type="function">
    <text evidence="8">Required for the formation of a threonylcarbamoyl group on adenosine at position 37 (t(6)A37) in tRNAs that read codons beginning with adenine. Is involved in the transfer of the threonylcarbamoyl moiety of threonylcarbamoyl-AMP (TC-AMP) to the N6 group of A37, together with TsaE and TsaB. TsaD likely plays a direct catalytic role in this reaction.</text>
</comment>
<dbReference type="EC" id="2.3.1.234" evidence="8"/>
<dbReference type="InterPro" id="IPR043129">
    <property type="entry name" value="ATPase_NBD"/>
</dbReference>
<feature type="binding site" evidence="8">
    <location>
        <position position="199"/>
    </location>
    <ligand>
        <name>substrate</name>
    </ligand>
</feature>
<dbReference type="HAMAP" id="MF_01445">
    <property type="entry name" value="TsaD"/>
    <property type="match status" value="1"/>
</dbReference>
<dbReference type="STRING" id="1802461.A3B24_00875"/>
<dbReference type="FunFam" id="3.30.420.40:FF:000040">
    <property type="entry name" value="tRNA N6-adenosine threonylcarbamoyltransferase"/>
    <property type="match status" value="1"/>
</dbReference>
<comment type="catalytic activity">
    <reaction evidence="7 8">
        <text>L-threonylcarbamoyladenylate + adenosine(37) in tRNA = N(6)-L-threonylcarbamoyladenosine(37) in tRNA + AMP + H(+)</text>
        <dbReference type="Rhea" id="RHEA:37059"/>
        <dbReference type="Rhea" id="RHEA-COMP:10162"/>
        <dbReference type="Rhea" id="RHEA-COMP:10163"/>
        <dbReference type="ChEBI" id="CHEBI:15378"/>
        <dbReference type="ChEBI" id="CHEBI:73682"/>
        <dbReference type="ChEBI" id="CHEBI:74411"/>
        <dbReference type="ChEBI" id="CHEBI:74418"/>
        <dbReference type="ChEBI" id="CHEBI:456215"/>
        <dbReference type="EC" id="2.3.1.234"/>
    </reaction>
</comment>
<evidence type="ECO:0000256" key="3">
    <source>
        <dbReference type="ARBA" id="ARBA00022694"/>
    </source>
</evidence>
<evidence type="ECO:0000256" key="1">
    <source>
        <dbReference type="ARBA" id="ARBA00022490"/>
    </source>
</evidence>
<dbReference type="InterPro" id="IPR022450">
    <property type="entry name" value="TsaD"/>
</dbReference>
<dbReference type="Proteomes" id="UP000176917">
    <property type="component" value="Unassembled WGS sequence"/>
</dbReference>
<evidence type="ECO:0000256" key="2">
    <source>
        <dbReference type="ARBA" id="ARBA00022679"/>
    </source>
</evidence>
<feature type="binding site" evidence="8">
    <location>
        <position position="324"/>
    </location>
    <ligand>
        <name>Fe cation</name>
        <dbReference type="ChEBI" id="CHEBI:24875"/>
    </ligand>
</feature>
<comment type="caution">
    <text evidence="8">Lacks conserved residue(s) required for the propagation of feature annotation.</text>
</comment>
<keyword evidence="6 8" id="KW-0012">Acyltransferase</keyword>
<dbReference type="EMBL" id="MHUG01000015">
    <property type="protein sequence ID" value="OHA73219.1"/>
    <property type="molecule type" value="Genomic_DNA"/>
</dbReference>
<dbReference type="NCBIfam" id="TIGR03723">
    <property type="entry name" value="T6A_TsaD_YgjD"/>
    <property type="match status" value="1"/>
</dbReference>
<dbReference type="GO" id="GO:0002949">
    <property type="term" value="P:tRNA threonylcarbamoyladenosine modification"/>
    <property type="evidence" value="ECO:0007669"/>
    <property type="project" value="UniProtKB-UniRule"/>
</dbReference>
<evidence type="ECO:0000256" key="4">
    <source>
        <dbReference type="ARBA" id="ARBA00022723"/>
    </source>
</evidence>
<dbReference type="FunFam" id="3.30.420.40:FF:000012">
    <property type="entry name" value="tRNA N6-adenosine threonylcarbamoyltransferase"/>
    <property type="match status" value="1"/>
</dbReference>
<name>A0A1G2RLH6_9BACT</name>
<sequence length="355" mass="38661">MKHMRILSIETSCDETAIAVVEAKLGRFEVLAHVVASQVKLHAKYGGVYPTLAKRTHQKNLPIVLAKTLKEAGSTKAAWKPLDAIALTVGPGLDPCLWAGIEFAKTLAQEWDVPIIPVNHIEGHLIISLLASNLARPSLLKLGRAKFPAVALIVSGGHTQLILVKGIGKYKILGETRDDAAGECFDKTARILGLPYPGGPAIAKLAALPKLRLGRGPKRSLGISLPRPMLHSKDYDFSFSGLKTAVLYDYQSRSPKIRKSKEYIQAMAREIQQAIIDVLVEKTMRAAEEFEVKSIVLGGGVAANKELRKRFKGALMAPSELCTDNGLMIALAGYFNRAKKTKRYGRIVSQPNLTI</sequence>
<keyword evidence="5 8" id="KW-0408">Iron</keyword>
<feature type="binding site" evidence="8">
    <location>
        <position position="120"/>
    </location>
    <ligand>
        <name>Fe cation</name>
        <dbReference type="ChEBI" id="CHEBI:24875"/>
    </ligand>
</feature>
<accession>A0A1G2RLH6</accession>
<dbReference type="GO" id="GO:0061711">
    <property type="term" value="F:tRNA N(6)-L-threonylcarbamoyladenine synthase activity"/>
    <property type="evidence" value="ECO:0007669"/>
    <property type="project" value="UniProtKB-EC"/>
</dbReference>
<feature type="binding site" evidence="8">
    <location>
        <position position="186"/>
    </location>
    <ligand>
        <name>substrate</name>
    </ligand>
</feature>
<dbReference type="InterPro" id="IPR000905">
    <property type="entry name" value="Gcp-like_dom"/>
</dbReference>
<evidence type="ECO:0000256" key="7">
    <source>
        <dbReference type="ARBA" id="ARBA00048117"/>
    </source>
</evidence>
<dbReference type="PROSITE" id="PS01016">
    <property type="entry name" value="GLYCOPROTEASE"/>
    <property type="match status" value="1"/>
</dbReference>
<evidence type="ECO:0000256" key="5">
    <source>
        <dbReference type="ARBA" id="ARBA00023004"/>
    </source>
</evidence>